<evidence type="ECO:0000313" key="3">
    <source>
        <dbReference type="EnsemblMetazoa" id="ISCW009729-PA"/>
    </source>
</evidence>
<dbReference type="HOGENOM" id="CLU_1682290_0_0_1"/>
<sequence>SRRRPTRRTSSRTTRSATRPTTSSTAAATARPSRSFPTRVHSKSRTCWTRPSCLRSCPTPRASVQPCTRVWRSTLRAMATARKRKTAADRATVRHRMLRGMWAPRPRRPGSATWSGESPPAGPCHASVTSDAEVDEEPAPSPSKKTTPEPKPQQNSP</sequence>
<dbReference type="PaxDb" id="6945-B7PYQ9"/>
<accession>B7PYQ9</accession>
<evidence type="ECO:0000313" key="4">
    <source>
        <dbReference type="Proteomes" id="UP000001555"/>
    </source>
</evidence>
<dbReference type="VEuPathDB" id="VectorBase:ISCW009729"/>
<feature type="region of interest" description="Disordered" evidence="1">
    <location>
        <begin position="1"/>
        <end position="44"/>
    </location>
</feature>
<reference evidence="3" key="2">
    <citation type="submission" date="2020-05" db="UniProtKB">
        <authorList>
            <consortium name="EnsemblMetazoa"/>
        </authorList>
    </citation>
    <scope>IDENTIFICATION</scope>
    <source>
        <strain evidence="3">wikel</strain>
    </source>
</reference>
<feature type="compositionally biased region" description="Low complexity" evidence="1">
    <location>
        <begin position="11"/>
        <end position="35"/>
    </location>
</feature>
<name>B7PYQ9_IXOSC</name>
<protein>
    <submittedName>
        <fullName evidence="2 3">Uncharacterized protein</fullName>
    </submittedName>
</protein>
<dbReference type="EMBL" id="DS821550">
    <property type="protein sequence ID" value="EEC11731.1"/>
    <property type="molecule type" value="Genomic_DNA"/>
</dbReference>
<dbReference type="Proteomes" id="UP000001555">
    <property type="component" value="Unassembled WGS sequence"/>
</dbReference>
<organism>
    <name type="scientific">Ixodes scapularis</name>
    <name type="common">Black-legged tick</name>
    <name type="synonym">Deer tick</name>
    <dbReference type="NCBI Taxonomy" id="6945"/>
    <lineage>
        <taxon>Eukaryota</taxon>
        <taxon>Metazoa</taxon>
        <taxon>Ecdysozoa</taxon>
        <taxon>Arthropoda</taxon>
        <taxon>Chelicerata</taxon>
        <taxon>Arachnida</taxon>
        <taxon>Acari</taxon>
        <taxon>Parasitiformes</taxon>
        <taxon>Ixodida</taxon>
        <taxon>Ixodoidea</taxon>
        <taxon>Ixodidae</taxon>
        <taxon>Ixodinae</taxon>
        <taxon>Ixodes</taxon>
    </lineage>
</organism>
<dbReference type="EnsemblMetazoa" id="ISCW009729-RA">
    <property type="protein sequence ID" value="ISCW009729-PA"/>
    <property type="gene ID" value="ISCW009729"/>
</dbReference>
<feature type="non-terminal residue" evidence="2">
    <location>
        <position position="157"/>
    </location>
</feature>
<feature type="non-terminal residue" evidence="2">
    <location>
        <position position="1"/>
    </location>
</feature>
<evidence type="ECO:0000313" key="2">
    <source>
        <dbReference type="EMBL" id="EEC11731.1"/>
    </source>
</evidence>
<reference evidence="2 4" key="1">
    <citation type="submission" date="2008-03" db="EMBL/GenBank/DDBJ databases">
        <title>Annotation of Ixodes scapularis.</title>
        <authorList>
            <consortium name="Ixodes scapularis Genome Project Consortium"/>
            <person name="Caler E."/>
            <person name="Hannick L.I."/>
            <person name="Bidwell S."/>
            <person name="Joardar V."/>
            <person name="Thiagarajan M."/>
            <person name="Amedeo P."/>
            <person name="Galinsky K.J."/>
            <person name="Schobel S."/>
            <person name="Inman J."/>
            <person name="Hostetler J."/>
            <person name="Miller J."/>
            <person name="Hammond M."/>
            <person name="Megy K."/>
            <person name="Lawson D."/>
            <person name="Kodira C."/>
            <person name="Sutton G."/>
            <person name="Meyer J."/>
            <person name="Hill C.A."/>
            <person name="Birren B."/>
            <person name="Nene V."/>
            <person name="Collins F."/>
            <person name="Alarcon-Chaidez F."/>
            <person name="Wikel S."/>
            <person name="Strausberg R."/>
        </authorList>
    </citation>
    <scope>NUCLEOTIDE SEQUENCE [LARGE SCALE GENOMIC DNA]</scope>
    <source>
        <strain evidence="4">Wikel</strain>
        <strain evidence="2">Wikel colony</strain>
    </source>
</reference>
<dbReference type="AlphaFoldDB" id="B7PYQ9"/>
<dbReference type="VEuPathDB" id="VectorBase:ISCI009729"/>
<feature type="compositionally biased region" description="Basic residues" evidence="1">
    <location>
        <begin position="1"/>
        <end position="10"/>
    </location>
</feature>
<dbReference type="EMBL" id="ABJB010179494">
    <property type="status" value="NOT_ANNOTATED_CDS"/>
    <property type="molecule type" value="Genomic_DNA"/>
</dbReference>
<proteinExistence type="predicted"/>
<feature type="region of interest" description="Disordered" evidence="1">
    <location>
        <begin position="79"/>
        <end position="157"/>
    </location>
</feature>
<keyword evidence="4" id="KW-1185">Reference proteome</keyword>
<dbReference type="InParanoid" id="B7PYQ9"/>
<evidence type="ECO:0000256" key="1">
    <source>
        <dbReference type="SAM" id="MobiDB-lite"/>
    </source>
</evidence>
<gene>
    <name evidence="2" type="ORF">IscW_ISCW009729</name>
</gene>